<evidence type="ECO:0000256" key="1">
    <source>
        <dbReference type="SAM" id="MobiDB-lite"/>
    </source>
</evidence>
<dbReference type="Proteomes" id="UP000518300">
    <property type="component" value="Unassembled WGS sequence"/>
</dbReference>
<comment type="caution">
    <text evidence="2">The sequence shown here is derived from an EMBL/GenBank/DDBJ whole genome shotgun (WGS) entry which is preliminary data.</text>
</comment>
<feature type="region of interest" description="Disordered" evidence="1">
    <location>
        <begin position="1"/>
        <end position="44"/>
    </location>
</feature>
<protein>
    <submittedName>
        <fullName evidence="2">Uncharacterized protein</fullName>
    </submittedName>
</protein>
<feature type="compositionally biased region" description="Basic and acidic residues" evidence="1">
    <location>
        <begin position="10"/>
        <end position="25"/>
    </location>
</feature>
<gene>
    <name evidence="2" type="ORF">HG543_34535</name>
</gene>
<proteinExistence type="predicted"/>
<sequence length="44" mass="4399">AAPAPAAEAPKAEEAKAEAKPEAKPAKKSSKKAAPKTETAADIK</sequence>
<evidence type="ECO:0000313" key="2">
    <source>
        <dbReference type="EMBL" id="NMO19941.1"/>
    </source>
</evidence>
<dbReference type="AlphaFoldDB" id="A0A848LQG1"/>
<accession>A0A848LQG1</accession>
<organism evidence="2 3">
    <name type="scientific">Pyxidicoccus fallax</name>
    <dbReference type="NCBI Taxonomy" id="394095"/>
    <lineage>
        <taxon>Bacteria</taxon>
        <taxon>Pseudomonadati</taxon>
        <taxon>Myxococcota</taxon>
        <taxon>Myxococcia</taxon>
        <taxon>Myxococcales</taxon>
        <taxon>Cystobacterineae</taxon>
        <taxon>Myxococcaceae</taxon>
        <taxon>Pyxidicoccus</taxon>
    </lineage>
</organism>
<name>A0A848LQG1_9BACT</name>
<keyword evidence="3" id="KW-1185">Reference proteome</keyword>
<dbReference type="EMBL" id="JABBJJ010000214">
    <property type="protein sequence ID" value="NMO19941.1"/>
    <property type="molecule type" value="Genomic_DNA"/>
</dbReference>
<feature type="non-terminal residue" evidence="2">
    <location>
        <position position="1"/>
    </location>
</feature>
<evidence type="ECO:0000313" key="3">
    <source>
        <dbReference type="Proteomes" id="UP000518300"/>
    </source>
</evidence>
<reference evidence="2 3" key="1">
    <citation type="submission" date="2020-04" db="EMBL/GenBank/DDBJ databases">
        <title>Draft genome of Pyxidicoccus fallax type strain.</title>
        <authorList>
            <person name="Whitworth D.E."/>
        </authorList>
    </citation>
    <scope>NUCLEOTIDE SEQUENCE [LARGE SCALE GENOMIC DNA]</scope>
    <source>
        <strain evidence="2 3">DSM 14698</strain>
    </source>
</reference>